<evidence type="ECO:0000256" key="1">
    <source>
        <dbReference type="SAM" id="MobiDB-lite"/>
    </source>
</evidence>
<protein>
    <recommendedName>
        <fullName evidence="4">Retrotransposon protein, putative, unclassified</fullName>
    </recommendedName>
</protein>
<sequence length="105" mass="10949">MTSAMTSSPAAAQARKLAGERRRDGTNGGHQRVESDAANSPNINGRRWRRGRSGGDLRLDDDGGAPAVYSNDGGADEVGDDLTITTAAFPSDDDDRSGGGAWLDE</sequence>
<dbReference type="EMBL" id="AC079021">
    <property type="protein sequence ID" value="AAV33313.1"/>
    <property type="molecule type" value="Genomic_DNA"/>
</dbReference>
<feature type="compositionally biased region" description="Basic and acidic residues" evidence="1">
    <location>
        <begin position="17"/>
        <end position="35"/>
    </location>
</feature>
<evidence type="ECO:0008006" key="4">
    <source>
        <dbReference type="Google" id="ProtNLM"/>
    </source>
</evidence>
<evidence type="ECO:0000313" key="3">
    <source>
        <dbReference type="Proteomes" id="UP000000763"/>
    </source>
</evidence>
<gene>
    <name evidence="2" type="ORF">P0008A07.7</name>
</gene>
<dbReference type="Proteomes" id="UP000000763">
    <property type="component" value="Chromosome 5"/>
</dbReference>
<proteinExistence type="predicted"/>
<feature type="compositionally biased region" description="Low complexity" evidence="1">
    <location>
        <begin position="1"/>
        <end position="14"/>
    </location>
</feature>
<name>Q5W7B3_ORYSJ</name>
<evidence type="ECO:0000313" key="2">
    <source>
        <dbReference type="EMBL" id="AAV33313.1"/>
    </source>
</evidence>
<reference evidence="3" key="2">
    <citation type="journal article" date="2008" name="Nucleic Acids Res.">
        <title>The rice annotation project database (RAP-DB): 2008 update.</title>
        <authorList>
            <consortium name="The rice annotation project (RAP)"/>
        </authorList>
    </citation>
    <scope>GENOME REANNOTATION</scope>
    <source>
        <strain evidence="3">cv. Nipponbare</strain>
    </source>
</reference>
<dbReference type="AlphaFoldDB" id="Q5W7B3"/>
<organism evidence="2 3">
    <name type="scientific">Oryza sativa subsp. japonica</name>
    <name type="common">Rice</name>
    <dbReference type="NCBI Taxonomy" id="39947"/>
    <lineage>
        <taxon>Eukaryota</taxon>
        <taxon>Viridiplantae</taxon>
        <taxon>Streptophyta</taxon>
        <taxon>Embryophyta</taxon>
        <taxon>Tracheophyta</taxon>
        <taxon>Spermatophyta</taxon>
        <taxon>Magnoliopsida</taxon>
        <taxon>Liliopsida</taxon>
        <taxon>Poales</taxon>
        <taxon>Poaceae</taxon>
        <taxon>BOP clade</taxon>
        <taxon>Oryzoideae</taxon>
        <taxon>Oryzeae</taxon>
        <taxon>Oryzinae</taxon>
        <taxon>Oryza</taxon>
        <taxon>Oryza sativa</taxon>
    </lineage>
</organism>
<reference evidence="3" key="1">
    <citation type="journal article" date="2005" name="Nature">
        <title>The map-based sequence of the rice genome.</title>
        <authorList>
            <consortium name="International rice genome sequencing project (IRGSP)"/>
            <person name="Matsumoto T."/>
            <person name="Wu J."/>
            <person name="Kanamori H."/>
            <person name="Katayose Y."/>
            <person name="Fujisawa M."/>
            <person name="Namiki N."/>
            <person name="Mizuno H."/>
            <person name="Yamamoto K."/>
            <person name="Antonio B.A."/>
            <person name="Baba T."/>
            <person name="Sakata K."/>
            <person name="Nagamura Y."/>
            <person name="Aoki H."/>
            <person name="Arikawa K."/>
            <person name="Arita K."/>
            <person name="Bito T."/>
            <person name="Chiden Y."/>
            <person name="Fujitsuka N."/>
            <person name="Fukunaka R."/>
            <person name="Hamada M."/>
            <person name="Harada C."/>
            <person name="Hayashi A."/>
            <person name="Hijishita S."/>
            <person name="Honda M."/>
            <person name="Hosokawa S."/>
            <person name="Ichikawa Y."/>
            <person name="Idonuma A."/>
            <person name="Iijima M."/>
            <person name="Ikeda M."/>
            <person name="Ikeno M."/>
            <person name="Ito K."/>
            <person name="Ito S."/>
            <person name="Ito T."/>
            <person name="Ito Y."/>
            <person name="Ito Y."/>
            <person name="Iwabuchi A."/>
            <person name="Kamiya K."/>
            <person name="Karasawa W."/>
            <person name="Kurita K."/>
            <person name="Katagiri S."/>
            <person name="Kikuta A."/>
            <person name="Kobayashi H."/>
            <person name="Kobayashi N."/>
            <person name="Machita K."/>
            <person name="Maehara T."/>
            <person name="Masukawa M."/>
            <person name="Mizubayashi T."/>
            <person name="Mukai Y."/>
            <person name="Nagasaki H."/>
            <person name="Nagata Y."/>
            <person name="Naito S."/>
            <person name="Nakashima M."/>
            <person name="Nakama Y."/>
            <person name="Nakamichi Y."/>
            <person name="Nakamura M."/>
            <person name="Meguro A."/>
            <person name="Negishi M."/>
            <person name="Ohta I."/>
            <person name="Ohta T."/>
            <person name="Okamoto M."/>
            <person name="Ono N."/>
            <person name="Saji S."/>
            <person name="Sakaguchi M."/>
            <person name="Sakai K."/>
            <person name="Shibata M."/>
            <person name="Shimokawa T."/>
            <person name="Song J."/>
            <person name="Takazaki Y."/>
            <person name="Terasawa K."/>
            <person name="Tsugane M."/>
            <person name="Tsuji K."/>
            <person name="Ueda S."/>
            <person name="Waki K."/>
            <person name="Yamagata H."/>
            <person name="Yamamoto M."/>
            <person name="Yamamoto S."/>
            <person name="Yamane H."/>
            <person name="Yoshiki S."/>
            <person name="Yoshihara R."/>
            <person name="Yukawa K."/>
            <person name="Zhong H."/>
            <person name="Yano M."/>
            <person name="Yuan Q."/>
            <person name="Ouyang S."/>
            <person name="Liu J."/>
            <person name="Jones K.M."/>
            <person name="Gansberger K."/>
            <person name="Moffat K."/>
            <person name="Hill J."/>
            <person name="Bera J."/>
            <person name="Fadrosh D."/>
            <person name="Jin S."/>
            <person name="Johri S."/>
            <person name="Kim M."/>
            <person name="Overton L."/>
            <person name="Reardon M."/>
            <person name="Tsitrin T."/>
            <person name="Vuong H."/>
            <person name="Weaver B."/>
            <person name="Ciecko A."/>
            <person name="Tallon L."/>
            <person name="Jackson J."/>
            <person name="Pai G."/>
            <person name="Aken S.V."/>
            <person name="Utterback T."/>
            <person name="Reidmuller S."/>
            <person name="Feldblyum T."/>
            <person name="Hsiao J."/>
            <person name="Zismann V."/>
            <person name="Iobst S."/>
            <person name="de Vazeille A.R."/>
            <person name="Buell C.R."/>
            <person name="Ying K."/>
            <person name="Li Y."/>
            <person name="Lu T."/>
            <person name="Huang Y."/>
            <person name="Zhao Q."/>
            <person name="Feng Q."/>
            <person name="Zhang L."/>
            <person name="Zhu J."/>
            <person name="Weng Q."/>
            <person name="Mu J."/>
            <person name="Lu Y."/>
            <person name="Fan D."/>
            <person name="Liu Y."/>
            <person name="Guan J."/>
            <person name="Zhang Y."/>
            <person name="Yu S."/>
            <person name="Liu X."/>
            <person name="Zhang Y."/>
            <person name="Hong G."/>
            <person name="Han B."/>
            <person name="Choisne N."/>
            <person name="Demange N."/>
            <person name="Orjeda G."/>
            <person name="Samain S."/>
            <person name="Cattolico L."/>
            <person name="Pelletier E."/>
            <person name="Couloux A."/>
            <person name="Segurens B."/>
            <person name="Wincker P."/>
            <person name="D'Hont A."/>
            <person name="Scarpelli C."/>
            <person name="Weissenbach J."/>
            <person name="Salanoubat M."/>
            <person name="Quetier F."/>
            <person name="Yu Y."/>
            <person name="Kim H.R."/>
            <person name="Rambo T."/>
            <person name="Currie J."/>
            <person name="Collura K."/>
            <person name="Luo M."/>
            <person name="Yang T."/>
            <person name="Ammiraju J.S.S."/>
            <person name="Engler F."/>
            <person name="Soderlund C."/>
            <person name="Wing R.A."/>
            <person name="Palmer L.E."/>
            <person name="de la Bastide M."/>
            <person name="Spiegel L."/>
            <person name="Nascimento L."/>
            <person name="Zutavern T."/>
            <person name="O'Shaughnessy A."/>
            <person name="Dike S."/>
            <person name="Dedhia N."/>
            <person name="Preston R."/>
            <person name="Balija V."/>
            <person name="McCombie W.R."/>
            <person name="Chow T."/>
            <person name="Chen H."/>
            <person name="Chung M."/>
            <person name="Chen C."/>
            <person name="Shaw J."/>
            <person name="Wu H."/>
            <person name="Hsiao K."/>
            <person name="Chao Y."/>
            <person name="Chu M."/>
            <person name="Cheng C."/>
            <person name="Hour A."/>
            <person name="Lee P."/>
            <person name="Lin S."/>
            <person name="Lin Y."/>
            <person name="Liou J."/>
            <person name="Liu S."/>
            <person name="Hsing Y."/>
            <person name="Raghuvanshi S."/>
            <person name="Mohanty A."/>
            <person name="Bharti A.K."/>
            <person name="Gaur A."/>
            <person name="Gupta V."/>
            <person name="Kumar D."/>
            <person name="Ravi V."/>
            <person name="Vij S."/>
            <person name="Kapur A."/>
            <person name="Khurana P."/>
            <person name="Khurana P."/>
            <person name="Khurana J.P."/>
            <person name="Tyagi A.K."/>
            <person name="Gaikwad K."/>
            <person name="Singh A."/>
            <person name="Dalal V."/>
            <person name="Srivastava S."/>
            <person name="Dixit A."/>
            <person name="Pal A.K."/>
            <person name="Ghazi I.A."/>
            <person name="Yadav M."/>
            <person name="Pandit A."/>
            <person name="Bhargava A."/>
            <person name="Sureshbabu K."/>
            <person name="Batra K."/>
            <person name="Sharma T.R."/>
            <person name="Mohapatra T."/>
            <person name="Singh N.K."/>
            <person name="Messing J."/>
            <person name="Nelson A.B."/>
            <person name="Fuks G."/>
            <person name="Kavchok S."/>
            <person name="Keizer G."/>
            <person name="Linton E."/>
            <person name="Llaca V."/>
            <person name="Song R."/>
            <person name="Tanyolac B."/>
            <person name="Young S."/>
            <person name="Ho-Il K."/>
            <person name="Hahn J.H."/>
            <person name="Sangsakoo G."/>
            <person name="Vanavichit A."/>
            <person name="de Mattos Luiz.A.T."/>
            <person name="Zimmer P.D."/>
            <person name="Malone G."/>
            <person name="Dellagostin O."/>
            <person name="de Oliveira A.C."/>
            <person name="Bevan M."/>
            <person name="Bancroft I."/>
            <person name="Minx P."/>
            <person name="Cordum H."/>
            <person name="Wilson R."/>
            <person name="Cheng Z."/>
            <person name="Jin W."/>
            <person name="Jiang J."/>
            <person name="Leong S.A."/>
            <person name="Iwama H."/>
            <person name="Gojobori T."/>
            <person name="Itoh T."/>
            <person name="Niimura Y."/>
            <person name="Fujii Y."/>
            <person name="Habara T."/>
            <person name="Sakai H."/>
            <person name="Sato Y."/>
            <person name="Wilson G."/>
            <person name="Kumar K."/>
            <person name="McCouch S."/>
            <person name="Juretic N."/>
            <person name="Hoen D."/>
            <person name="Wright S."/>
            <person name="Bruskiewich R."/>
            <person name="Bureau T."/>
            <person name="Miyao A."/>
            <person name="Hirochika H."/>
            <person name="Nishikawa T."/>
            <person name="Kadowaki K."/>
            <person name="Sugiura M."/>
            <person name="Burr B."/>
            <person name="Sasaki T."/>
        </authorList>
    </citation>
    <scope>NUCLEOTIDE SEQUENCE [LARGE SCALE GENOMIC DNA]</scope>
    <source>
        <strain evidence="3">cv. Nipponbare</strain>
    </source>
</reference>
<accession>Q5W7B3</accession>
<feature type="region of interest" description="Disordered" evidence="1">
    <location>
        <begin position="86"/>
        <end position="105"/>
    </location>
</feature>
<feature type="region of interest" description="Disordered" evidence="1">
    <location>
        <begin position="1"/>
        <end position="79"/>
    </location>
</feature>